<protein>
    <submittedName>
        <fullName evidence="1">Uncharacterized protein</fullName>
    </submittedName>
</protein>
<name>A0A5N6FHZ8_PETAA</name>
<proteinExistence type="predicted"/>
<accession>A0A5N7BXM4</accession>
<dbReference type="AlphaFoldDB" id="A0A5N6FHZ8"/>
<gene>
    <name evidence="1" type="ORF">BDV23DRAFT_163096</name>
</gene>
<dbReference type="Proteomes" id="UP000326877">
    <property type="component" value="Unassembled WGS sequence"/>
</dbReference>
<reference evidence="1" key="1">
    <citation type="submission" date="2019-04" db="EMBL/GenBank/DDBJ databases">
        <title>Friends and foes A comparative genomics studyof 23 Aspergillus species from section Flavi.</title>
        <authorList>
            <consortium name="DOE Joint Genome Institute"/>
            <person name="Kjaerbolling I."/>
            <person name="Vesth T."/>
            <person name="Frisvad J.C."/>
            <person name="Nybo J.L."/>
            <person name="Theobald S."/>
            <person name="Kildgaard S."/>
            <person name="Isbrandt T."/>
            <person name="Kuo A."/>
            <person name="Sato A."/>
            <person name="Lyhne E.K."/>
            <person name="Kogle M.E."/>
            <person name="Wiebenga A."/>
            <person name="Kun R.S."/>
            <person name="Lubbers R.J."/>
            <person name="Makela M.R."/>
            <person name="Barry K."/>
            <person name="Chovatia M."/>
            <person name="Clum A."/>
            <person name="Daum C."/>
            <person name="Haridas S."/>
            <person name="He G."/>
            <person name="LaButti K."/>
            <person name="Lipzen A."/>
            <person name="Mondo S."/>
            <person name="Riley R."/>
            <person name="Salamov A."/>
            <person name="Simmons B.A."/>
            <person name="Magnuson J.K."/>
            <person name="Henrissat B."/>
            <person name="Mortensen U.H."/>
            <person name="Larsen T.O."/>
            <person name="Devries R.P."/>
            <person name="Grigoriev I.V."/>
            <person name="Machida M."/>
            <person name="Baker S.E."/>
            <person name="Andersen M.R."/>
        </authorList>
    </citation>
    <scope>NUCLEOTIDE SEQUENCE [LARGE SCALE GENOMIC DNA]</scope>
    <source>
        <strain evidence="1">IBT 14317</strain>
    </source>
</reference>
<sequence length="104" mass="11760">MKPTRFIRLFDPSHPFSIGFFSSGRYPTTRPFHPSYRLLRLLRLQIWTRRPLLNGTRNSPICLLAIPSAFLSPFFCATAECLRTTPPNSLAAMGLVAGNIHDVE</sequence>
<accession>A0A5N6FHZ8</accession>
<organism evidence="1">
    <name type="scientific">Petromyces alliaceus</name>
    <name type="common">Aspergillus alliaceus</name>
    <dbReference type="NCBI Taxonomy" id="209559"/>
    <lineage>
        <taxon>Eukaryota</taxon>
        <taxon>Fungi</taxon>
        <taxon>Dikarya</taxon>
        <taxon>Ascomycota</taxon>
        <taxon>Pezizomycotina</taxon>
        <taxon>Eurotiomycetes</taxon>
        <taxon>Eurotiomycetidae</taxon>
        <taxon>Eurotiales</taxon>
        <taxon>Aspergillaceae</taxon>
        <taxon>Aspergillus</taxon>
        <taxon>Aspergillus subgen. Circumdati</taxon>
    </lineage>
</organism>
<evidence type="ECO:0000313" key="1">
    <source>
        <dbReference type="EMBL" id="KAE8386582.1"/>
    </source>
</evidence>
<dbReference type="EMBL" id="ML735309">
    <property type="protein sequence ID" value="KAE8386582.1"/>
    <property type="molecule type" value="Genomic_DNA"/>
</dbReference>